<dbReference type="Proteomes" id="UP000502508">
    <property type="component" value="Chromosome"/>
</dbReference>
<keyword evidence="2" id="KW-0812">Transmembrane</keyword>
<gene>
    <name evidence="4" type="ORF">Pflav_058170</name>
</gene>
<evidence type="ECO:0000313" key="5">
    <source>
        <dbReference type="Proteomes" id="UP000502508"/>
    </source>
</evidence>
<sequence>MADARRRPVAPVRKLVAAVLGTIAVFVMLFGAGMQSWAIVAVGLAVLVLAISMVLVNTIRGGARAWVAGTAHVMTATEPPASSTYGRCELQIVIDAPGLPAASIKVRESRVPVAKWPLPGVTLPIMVAVDDLRHVRILWDEALTHAEAAAVMEPERDYGAETDDLLFEEDEPPWSRRGPDEPVTTDLVDDLDDLDDLDDGIREEPVVVHQPTPGGPFVVEGTVVEPHTSGESRTVPLPRRAQRDGNGNGNGAATAVVDPAPSTADLDDPMEPDPLDLPLDEPTAGPVADDDQFADLLSTYPSANPGRGGSIHNVGVTVLVTDLARSIEFYRDMLGFYEIDGGDGNAVLASGETRLVLRAINDLSPAGPRTVHLNLEVGDITATHEELKAKGVKFTYAPRPVNKGAKLELWAAAFKDPDGHGIAITQWRNREEEATARQAVDDGA</sequence>
<dbReference type="Pfam" id="PF00903">
    <property type="entry name" value="Glyoxalase"/>
    <property type="match status" value="1"/>
</dbReference>
<dbReference type="InterPro" id="IPR037523">
    <property type="entry name" value="VOC_core"/>
</dbReference>
<reference evidence="4 5" key="1">
    <citation type="submission" date="2020-03" db="EMBL/GenBank/DDBJ databases">
        <title>Whole genome shotgun sequence of Phytohabitans flavus NBRC 107702.</title>
        <authorList>
            <person name="Komaki H."/>
            <person name="Tamura T."/>
        </authorList>
    </citation>
    <scope>NUCLEOTIDE SEQUENCE [LARGE SCALE GENOMIC DNA]</scope>
    <source>
        <strain evidence="4 5">NBRC 107702</strain>
    </source>
</reference>
<keyword evidence="2" id="KW-1133">Transmembrane helix</keyword>
<reference evidence="4 5" key="2">
    <citation type="submission" date="2020-03" db="EMBL/GenBank/DDBJ databases">
        <authorList>
            <person name="Ichikawa N."/>
            <person name="Kimura A."/>
            <person name="Kitahashi Y."/>
            <person name="Uohara A."/>
        </authorList>
    </citation>
    <scope>NUCLEOTIDE SEQUENCE [LARGE SCALE GENOMIC DNA]</scope>
    <source>
        <strain evidence="4 5">NBRC 107702</strain>
    </source>
</reference>
<dbReference type="AlphaFoldDB" id="A0A6F8Y019"/>
<dbReference type="PROSITE" id="PS51819">
    <property type="entry name" value="VOC"/>
    <property type="match status" value="1"/>
</dbReference>
<evidence type="ECO:0000259" key="3">
    <source>
        <dbReference type="PROSITE" id="PS51819"/>
    </source>
</evidence>
<evidence type="ECO:0000256" key="2">
    <source>
        <dbReference type="SAM" id="Phobius"/>
    </source>
</evidence>
<dbReference type="Gene3D" id="3.10.180.10">
    <property type="entry name" value="2,3-Dihydroxybiphenyl 1,2-Dioxygenase, domain 1"/>
    <property type="match status" value="1"/>
</dbReference>
<feature type="region of interest" description="Disordered" evidence="1">
    <location>
        <begin position="226"/>
        <end position="289"/>
    </location>
</feature>
<dbReference type="KEGG" id="pfla:Pflav_058170"/>
<keyword evidence="2" id="KW-0472">Membrane</keyword>
<dbReference type="InterPro" id="IPR004360">
    <property type="entry name" value="Glyas_Fos-R_dOase_dom"/>
</dbReference>
<evidence type="ECO:0000313" key="4">
    <source>
        <dbReference type="EMBL" id="BCB79407.1"/>
    </source>
</evidence>
<feature type="domain" description="VOC" evidence="3">
    <location>
        <begin position="310"/>
        <end position="427"/>
    </location>
</feature>
<feature type="compositionally biased region" description="Acidic residues" evidence="1">
    <location>
        <begin position="265"/>
        <end position="274"/>
    </location>
</feature>
<organism evidence="4 5">
    <name type="scientific">Phytohabitans flavus</name>
    <dbReference type="NCBI Taxonomy" id="1076124"/>
    <lineage>
        <taxon>Bacteria</taxon>
        <taxon>Bacillati</taxon>
        <taxon>Actinomycetota</taxon>
        <taxon>Actinomycetes</taxon>
        <taxon>Micromonosporales</taxon>
        <taxon>Micromonosporaceae</taxon>
    </lineage>
</organism>
<dbReference type="SUPFAM" id="SSF54593">
    <property type="entry name" value="Glyoxalase/Bleomycin resistance protein/Dihydroxybiphenyl dioxygenase"/>
    <property type="match status" value="1"/>
</dbReference>
<feature type="transmembrane region" description="Helical" evidence="2">
    <location>
        <begin position="37"/>
        <end position="56"/>
    </location>
</feature>
<accession>A0A6F8Y019</accession>
<keyword evidence="5" id="KW-1185">Reference proteome</keyword>
<dbReference type="InterPro" id="IPR029068">
    <property type="entry name" value="Glyas_Bleomycin-R_OHBP_Dase"/>
</dbReference>
<feature type="transmembrane region" description="Helical" evidence="2">
    <location>
        <begin position="12"/>
        <end position="31"/>
    </location>
</feature>
<name>A0A6F8Y019_9ACTN</name>
<protein>
    <recommendedName>
        <fullName evidence="3">VOC domain-containing protein</fullName>
    </recommendedName>
</protein>
<evidence type="ECO:0000256" key="1">
    <source>
        <dbReference type="SAM" id="MobiDB-lite"/>
    </source>
</evidence>
<dbReference type="RefSeq" id="WP_173039339.1">
    <property type="nucleotide sequence ID" value="NZ_AP022870.1"/>
</dbReference>
<proteinExistence type="predicted"/>
<dbReference type="EMBL" id="AP022870">
    <property type="protein sequence ID" value="BCB79407.1"/>
    <property type="molecule type" value="Genomic_DNA"/>
</dbReference>
<dbReference type="CDD" id="cd06587">
    <property type="entry name" value="VOC"/>
    <property type="match status" value="1"/>
</dbReference>